<dbReference type="EMBL" id="FUWJ01000001">
    <property type="protein sequence ID" value="SJZ37994.1"/>
    <property type="molecule type" value="Genomic_DNA"/>
</dbReference>
<dbReference type="Proteomes" id="UP000190092">
    <property type="component" value="Unassembled WGS sequence"/>
</dbReference>
<dbReference type="FunFam" id="1.10.10.10:FF:000001">
    <property type="entry name" value="LysR family transcriptional regulator"/>
    <property type="match status" value="1"/>
</dbReference>
<evidence type="ECO:0000313" key="6">
    <source>
        <dbReference type="EMBL" id="SJZ37994.1"/>
    </source>
</evidence>
<sequence>MHRTEFSELNAFVAVAERRNFARAAQHLGIVPSTISQTIRTLEERLGVRLLNRTTRSVSLTDAGEQLLARIRPALMELHTAVDDLSHVRNVPSGTLRLSVSNVAAQIVLAPMIKDFLATYPAIALDIAADDNPADIVNGRFDAGIRVGRFIAKDMQAVRLSEPSRTIVVAAPSYLQQSVPLKTPEDLPAHNCIRLRSSGHLHPWQFVRGKKKLNLQVNGSLVMNSMHLVLRAALEGIGVAYVLESCVAAEIASGRLVPLLSDWSAEYHSYYLYYAGRRQLPVPLAAFIAFVRQDRKARRLA</sequence>
<protein>
    <submittedName>
        <fullName evidence="6">DNA-binding transcriptional regulator, LysR family</fullName>
    </submittedName>
</protein>
<feature type="domain" description="HTH lysR-type" evidence="5">
    <location>
        <begin position="4"/>
        <end position="61"/>
    </location>
</feature>
<name>A0A1T4K6D5_9HYPH</name>
<dbReference type="OrthoDB" id="9812435at2"/>
<keyword evidence="7" id="KW-1185">Reference proteome</keyword>
<dbReference type="InterPro" id="IPR036388">
    <property type="entry name" value="WH-like_DNA-bd_sf"/>
</dbReference>
<evidence type="ECO:0000256" key="1">
    <source>
        <dbReference type="ARBA" id="ARBA00009437"/>
    </source>
</evidence>
<keyword evidence="4" id="KW-0804">Transcription</keyword>
<keyword evidence="3 6" id="KW-0238">DNA-binding</keyword>
<evidence type="ECO:0000256" key="2">
    <source>
        <dbReference type="ARBA" id="ARBA00023015"/>
    </source>
</evidence>
<dbReference type="GO" id="GO:0003700">
    <property type="term" value="F:DNA-binding transcription factor activity"/>
    <property type="evidence" value="ECO:0007669"/>
    <property type="project" value="InterPro"/>
</dbReference>
<gene>
    <name evidence="6" type="ORF">SAMN02745126_00756</name>
</gene>
<dbReference type="PANTHER" id="PTHR30537">
    <property type="entry name" value="HTH-TYPE TRANSCRIPTIONAL REGULATOR"/>
    <property type="match status" value="1"/>
</dbReference>
<dbReference type="SUPFAM" id="SSF46785">
    <property type="entry name" value="Winged helix' DNA-binding domain"/>
    <property type="match status" value="1"/>
</dbReference>
<keyword evidence="2" id="KW-0805">Transcription regulation</keyword>
<dbReference type="STRING" id="225324.SAMN02745126_00756"/>
<dbReference type="Pfam" id="PF00126">
    <property type="entry name" value="HTH_1"/>
    <property type="match status" value="1"/>
</dbReference>
<accession>A0A1T4K6D5</accession>
<reference evidence="7" key="1">
    <citation type="submission" date="2017-02" db="EMBL/GenBank/DDBJ databases">
        <authorList>
            <person name="Varghese N."/>
            <person name="Submissions S."/>
        </authorList>
    </citation>
    <scope>NUCLEOTIDE SEQUENCE [LARGE SCALE GENOMIC DNA]</scope>
    <source>
        <strain evidence="7">ATCC 27094</strain>
    </source>
</reference>
<dbReference type="InterPro" id="IPR036390">
    <property type="entry name" value="WH_DNA-bd_sf"/>
</dbReference>
<dbReference type="SUPFAM" id="SSF53850">
    <property type="entry name" value="Periplasmic binding protein-like II"/>
    <property type="match status" value="1"/>
</dbReference>
<dbReference type="RefSeq" id="WP_085932454.1">
    <property type="nucleotide sequence ID" value="NZ_FUWJ01000001.1"/>
</dbReference>
<dbReference type="Gene3D" id="3.40.190.290">
    <property type="match status" value="1"/>
</dbReference>
<evidence type="ECO:0000313" key="7">
    <source>
        <dbReference type="Proteomes" id="UP000190092"/>
    </source>
</evidence>
<evidence type="ECO:0000256" key="4">
    <source>
        <dbReference type="ARBA" id="ARBA00023163"/>
    </source>
</evidence>
<comment type="similarity">
    <text evidence="1">Belongs to the LysR transcriptional regulatory family.</text>
</comment>
<organism evidence="6 7">
    <name type="scientific">Enhydrobacter aerosaccus</name>
    <dbReference type="NCBI Taxonomy" id="225324"/>
    <lineage>
        <taxon>Bacteria</taxon>
        <taxon>Pseudomonadati</taxon>
        <taxon>Pseudomonadota</taxon>
        <taxon>Alphaproteobacteria</taxon>
        <taxon>Hyphomicrobiales</taxon>
        <taxon>Enhydrobacter</taxon>
    </lineage>
</organism>
<dbReference type="InterPro" id="IPR058163">
    <property type="entry name" value="LysR-type_TF_proteobact-type"/>
</dbReference>
<dbReference type="Pfam" id="PF03466">
    <property type="entry name" value="LysR_substrate"/>
    <property type="match status" value="1"/>
</dbReference>
<dbReference type="Gene3D" id="1.10.10.10">
    <property type="entry name" value="Winged helix-like DNA-binding domain superfamily/Winged helix DNA-binding domain"/>
    <property type="match status" value="1"/>
</dbReference>
<evidence type="ECO:0000259" key="5">
    <source>
        <dbReference type="PROSITE" id="PS50931"/>
    </source>
</evidence>
<dbReference type="InterPro" id="IPR005119">
    <property type="entry name" value="LysR_subst-bd"/>
</dbReference>
<proteinExistence type="inferred from homology"/>
<dbReference type="InterPro" id="IPR000847">
    <property type="entry name" value="LysR_HTH_N"/>
</dbReference>
<dbReference type="PANTHER" id="PTHR30537:SF1">
    <property type="entry name" value="HTH-TYPE TRANSCRIPTIONAL REGULATOR PGRR"/>
    <property type="match status" value="1"/>
</dbReference>
<evidence type="ECO:0000256" key="3">
    <source>
        <dbReference type="ARBA" id="ARBA00023125"/>
    </source>
</evidence>
<dbReference type="GO" id="GO:0043565">
    <property type="term" value="F:sequence-specific DNA binding"/>
    <property type="evidence" value="ECO:0007669"/>
    <property type="project" value="TreeGrafter"/>
</dbReference>
<dbReference type="AlphaFoldDB" id="A0A1T4K6D5"/>
<dbReference type="GO" id="GO:0006351">
    <property type="term" value="P:DNA-templated transcription"/>
    <property type="evidence" value="ECO:0007669"/>
    <property type="project" value="TreeGrafter"/>
</dbReference>
<dbReference type="PROSITE" id="PS50931">
    <property type="entry name" value="HTH_LYSR"/>
    <property type="match status" value="1"/>
</dbReference>